<reference evidence="2 3" key="1">
    <citation type="submission" date="2019-12" db="EMBL/GenBank/DDBJ databases">
        <title>Whole genome sequencing of endophytic Actinobacterium Micromonospora sp. MPMI6T.</title>
        <authorList>
            <person name="Evv R."/>
            <person name="Podile A.R."/>
        </authorList>
    </citation>
    <scope>NUCLEOTIDE SEQUENCE [LARGE SCALE GENOMIC DNA]</scope>
    <source>
        <strain evidence="2 3">MPMI6</strain>
    </source>
</reference>
<comment type="caution">
    <text evidence="2">The sequence shown here is derived from an EMBL/GenBank/DDBJ whole genome shotgun (WGS) entry which is preliminary data.</text>
</comment>
<gene>
    <name evidence="2" type="ORF">GSF22_15730</name>
</gene>
<organism evidence="2 3">
    <name type="scientific">Micromonospora echinofusca</name>
    <dbReference type="NCBI Taxonomy" id="47858"/>
    <lineage>
        <taxon>Bacteria</taxon>
        <taxon>Bacillati</taxon>
        <taxon>Actinomycetota</taxon>
        <taxon>Actinomycetes</taxon>
        <taxon>Micromonosporales</taxon>
        <taxon>Micromonosporaceae</taxon>
        <taxon>Micromonospora</taxon>
    </lineage>
</organism>
<feature type="region of interest" description="Disordered" evidence="1">
    <location>
        <begin position="1"/>
        <end position="25"/>
    </location>
</feature>
<dbReference type="Proteomes" id="UP000823521">
    <property type="component" value="Unassembled WGS sequence"/>
</dbReference>
<evidence type="ECO:0000313" key="3">
    <source>
        <dbReference type="Proteomes" id="UP000823521"/>
    </source>
</evidence>
<feature type="non-terminal residue" evidence="2">
    <location>
        <position position="60"/>
    </location>
</feature>
<evidence type="ECO:0000256" key="1">
    <source>
        <dbReference type="SAM" id="MobiDB-lite"/>
    </source>
</evidence>
<evidence type="ECO:0000313" key="2">
    <source>
        <dbReference type="EMBL" id="MBO4207448.1"/>
    </source>
</evidence>
<dbReference type="EMBL" id="WVUH01000124">
    <property type="protein sequence ID" value="MBO4207448.1"/>
    <property type="molecule type" value="Genomic_DNA"/>
</dbReference>
<keyword evidence="3" id="KW-1185">Reference proteome</keyword>
<feature type="compositionally biased region" description="Low complexity" evidence="1">
    <location>
        <begin position="8"/>
        <end position="21"/>
    </location>
</feature>
<proteinExistence type="predicted"/>
<accession>A0ABS3VSL4</accession>
<name>A0ABS3VSL4_MICEH</name>
<protein>
    <submittedName>
        <fullName evidence="2">EamA family transporter</fullName>
    </submittedName>
</protein>
<sequence length="60" mass="6168">MTALRFSPGGTTPTRCTPGGTARSGGRRAVDVALTALAPISWGSTYLVTTELLPPGRPLL</sequence>